<evidence type="ECO:0000256" key="4">
    <source>
        <dbReference type="ARBA" id="ARBA00022692"/>
    </source>
</evidence>
<dbReference type="Pfam" id="PF13440">
    <property type="entry name" value="Polysacc_synt_3"/>
    <property type="match status" value="1"/>
</dbReference>
<feature type="transmembrane region" description="Helical" evidence="7">
    <location>
        <begin position="150"/>
        <end position="175"/>
    </location>
</feature>
<keyword evidence="3" id="KW-1003">Cell membrane</keyword>
<dbReference type="Proteomes" id="UP000003598">
    <property type="component" value="Unassembled WGS sequence"/>
</dbReference>
<feature type="transmembrane region" description="Helical" evidence="7">
    <location>
        <begin position="80"/>
        <end position="99"/>
    </location>
</feature>
<dbReference type="GeneID" id="93558500"/>
<dbReference type="AlphaFoldDB" id="G5SV40"/>
<feature type="transmembrane region" description="Helical" evidence="7">
    <location>
        <begin position="44"/>
        <end position="68"/>
    </location>
</feature>
<dbReference type="CDD" id="cd13127">
    <property type="entry name" value="MATE_tuaB_like"/>
    <property type="match status" value="1"/>
</dbReference>
<evidence type="ECO:0000256" key="5">
    <source>
        <dbReference type="ARBA" id="ARBA00022989"/>
    </source>
</evidence>
<reference evidence="8 9" key="1">
    <citation type="submission" date="2011-03" db="EMBL/GenBank/DDBJ databases">
        <authorList>
            <person name="Weinstock G."/>
            <person name="Sodergren E."/>
            <person name="Clifton S."/>
            <person name="Fulton L."/>
            <person name="Fulton B."/>
            <person name="Courtney L."/>
            <person name="Fronick C."/>
            <person name="Harrison M."/>
            <person name="Strong C."/>
            <person name="Farmer C."/>
            <person name="Delahaunty K."/>
            <person name="Markovic C."/>
            <person name="Hall O."/>
            <person name="Minx P."/>
            <person name="Tomlinson C."/>
            <person name="Mitreva M."/>
            <person name="Hou S."/>
            <person name="Chen J."/>
            <person name="Wollam A."/>
            <person name="Pepin K.H."/>
            <person name="Johnson M."/>
            <person name="Bhonagiri V."/>
            <person name="Zhang X."/>
            <person name="Suruliraj S."/>
            <person name="Warren W."/>
            <person name="Chinwalla A."/>
            <person name="Mardis E.R."/>
            <person name="Wilson R.K."/>
        </authorList>
    </citation>
    <scope>NUCLEOTIDE SEQUENCE [LARGE SCALE GENOMIC DNA]</scope>
    <source>
        <strain evidence="8 9">YIT 11840</strain>
    </source>
</reference>
<dbReference type="OrthoDB" id="9770347at2"/>
<organism evidence="8 9">
    <name type="scientific">Paraprevotella clara YIT 11840</name>
    <dbReference type="NCBI Taxonomy" id="762968"/>
    <lineage>
        <taxon>Bacteria</taxon>
        <taxon>Pseudomonadati</taxon>
        <taxon>Bacteroidota</taxon>
        <taxon>Bacteroidia</taxon>
        <taxon>Bacteroidales</taxon>
        <taxon>Prevotellaceae</taxon>
        <taxon>Paraprevotella</taxon>
    </lineage>
</organism>
<feature type="transmembrane region" description="Helical" evidence="7">
    <location>
        <begin position="214"/>
        <end position="234"/>
    </location>
</feature>
<evidence type="ECO:0000256" key="1">
    <source>
        <dbReference type="ARBA" id="ARBA00004651"/>
    </source>
</evidence>
<dbReference type="RefSeq" id="WP_008622338.1">
    <property type="nucleotide sequence ID" value="NZ_JH376624.1"/>
</dbReference>
<dbReference type="InterPro" id="IPR050833">
    <property type="entry name" value="Poly_Biosynth_Transport"/>
</dbReference>
<feature type="transmembrane region" description="Helical" evidence="7">
    <location>
        <begin position="367"/>
        <end position="395"/>
    </location>
</feature>
<name>G5SV40_9BACT</name>
<dbReference type="PANTHER" id="PTHR30250:SF10">
    <property type="entry name" value="LIPOPOLYSACCHARIDE BIOSYNTHESIS PROTEIN WZXC"/>
    <property type="match status" value="1"/>
</dbReference>
<dbReference type="PANTHER" id="PTHR30250">
    <property type="entry name" value="PST FAMILY PREDICTED COLANIC ACID TRANSPORTER"/>
    <property type="match status" value="1"/>
</dbReference>
<feature type="transmembrane region" description="Helical" evidence="7">
    <location>
        <begin position="119"/>
        <end position="138"/>
    </location>
</feature>
<keyword evidence="5 7" id="KW-1133">Transmembrane helix</keyword>
<sequence length="485" mass="54170">MGNVKQQTLSGVKWSAIERLAIQGMQFVIGLVLARLLSPDDFGLVGMIAILLSVSQTLIDSGFSNALVRRQDRSQVDCSTAFYFNVAVGIALVIVMYFISPWIALFFERQELVEITRSVSVILLFNSLAVVQTALFTAAVDFKSQARASIWATLVSGIVGITCAGLSLGVWALVWQSVCSAVVRCLVLWISSKWFPSWIFSVKSFREMFSYGSKLMASGLLGVLYNHMSTILIGKFYTASDLGYYTRGMHFANLPSVTVTGVLQRVTFPVLAKFQNDDEHLIRIYRKYIRFSSMFIFFALCLLAALARPLVLFLLTEKWEPAVVYLQLFCLSALVTHIAQINLNLLQVKGRSDLYLRLEVIKKAVSTLLLLCAVPFGVLAICVSNLVYSQISLVINTYYTGKLFHLGYWTQFKDFGGYLLMAVLGTAPVYFLGLLPMSSIAVLCIGVVVGCCIYGGMLWIRKDEMFMEYVVLPVVKSYKNKMKKR</sequence>
<gene>
    <name evidence="8" type="ORF">HMPREF9441_03255</name>
</gene>
<accession>G5SV40</accession>
<dbReference type="GO" id="GO:0005886">
    <property type="term" value="C:plasma membrane"/>
    <property type="evidence" value="ECO:0007669"/>
    <property type="project" value="UniProtKB-SubCell"/>
</dbReference>
<evidence type="ECO:0000256" key="2">
    <source>
        <dbReference type="ARBA" id="ARBA00007430"/>
    </source>
</evidence>
<protein>
    <submittedName>
        <fullName evidence="8">Polysaccharide biosynthesis protein</fullName>
    </submittedName>
</protein>
<feature type="transmembrane region" description="Helical" evidence="7">
    <location>
        <begin position="322"/>
        <end position="346"/>
    </location>
</feature>
<keyword evidence="4 7" id="KW-0812">Transmembrane</keyword>
<evidence type="ECO:0000256" key="6">
    <source>
        <dbReference type="ARBA" id="ARBA00023136"/>
    </source>
</evidence>
<dbReference type="HOGENOM" id="CLU_026911_5_2_10"/>
<feature type="transmembrane region" description="Helical" evidence="7">
    <location>
        <begin position="440"/>
        <end position="460"/>
    </location>
</feature>
<dbReference type="PATRIC" id="fig|762968.3.peg.2872"/>
<feature type="transmembrane region" description="Helical" evidence="7">
    <location>
        <begin position="295"/>
        <end position="316"/>
    </location>
</feature>
<comment type="caution">
    <text evidence="8">The sequence shown here is derived from an EMBL/GenBank/DDBJ whole genome shotgun (WGS) entry which is preliminary data.</text>
</comment>
<dbReference type="eggNOG" id="COG2244">
    <property type="taxonomic scope" value="Bacteria"/>
</dbReference>
<dbReference type="STRING" id="762968.HMPREF9441_03255"/>
<proteinExistence type="inferred from homology"/>
<dbReference type="EMBL" id="AFFY01000053">
    <property type="protein sequence ID" value="EHG98896.1"/>
    <property type="molecule type" value="Genomic_DNA"/>
</dbReference>
<comment type="subcellular location">
    <subcellularLocation>
        <location evidence="1">Cell membrane</location>
        <topology evidence="1">Multi-pass membrane protein</topology>
    </subcellularLocation>
</comment>
<comment type="similarity">
    <text evidence="2">Belongs to the polysaccharide synthase family.</text>
</comment>
<keyword evidence="6 7" id="KW-0472">Membrane</keyword>
<evidence type="ECO:0000313" key="8">
    <source>
        <dbReference type="EMBL" id="EHG98896.1"/>
    </source>
</evidence>
<evidence type="ECO:0000256" key="7">
    <source>
        <dbReference type="SAM" id="Phobius"/>
    </source>
</evidence>
<feature type="transmembrane region" description="Helical" evidence="7">
    <location>
        <begin position="415"/>
        <end position="433"/>
    </location>
</feature>
<evidence type="ECO:0000256" key="3">
    <source>
        <dbReference type="ARBA" id="ARBA00022475"/>
    </source>
</evidence>
<evidence type="ECO:0000313" key="9">
    <source>
        <dbReference type="Proteomes" id="UP000003598"/>
    </source>
</evidence>
<keyword evidence="9" id="KW-1185">Reference proteome</keyword>